<protein>
    <recommendedName>
        <fullName evidence="11">Peroxisomal biogenesis factor 11</fullName>
    </recommendedName>
</protein>
<evidence type="ECO:0000256" key="2">
    <source>
        <dbReference type="ARBA" id="ARBA00023136"/>
    </source>
</evidence>
<dbReference type="OrthoDB" id="411017at2759"/>
<keyword evidence="1" id="KW-0962">Peroxisome biogenesis</keyword>
<evidence type="ECO:0000313" key="9">
    <source>
        <dbReference type="Proteomes" id="UP000039324"/>
    </source>
</evidence>
<evidence type="ECO:0000256" key="3">
    <source>
        <dbReference type="ARBA" id="ARBA00023140"/>
    </source>
</evidence>
<dbReference type="EMBL" id="CDSF01000144">
    <property type="protein sequence ID" value="CEP03457.1"/>
    <property type="molecule type" value="Genomic_DNA"/>
</dbReference>
<keyword evidence="5" id="KW-0812">Transmembrane</keyword>
<keyword evidence="2 5" id="KW-0472">Membrane</keyword>
<evidence type="ECO:0008006" key="11">
    <source>
        <dbReference type="Google" id="ProtNLM"/>
    </source>
</evidence>
<evidence type="ECO:0000256" key="1">
    <source>
        <dbReference type="ARBA" id="ARBA00022593"/>
    </source>
</evidence>
<evidence type="ECO:0000313" key="7">
    <source>
        <dbReference type="EMBL" id="CEP03457.1"/>
    </source>
</evidence>
<evidence type="ECO:0000256" key="4">
    <source>
        <dbReference type="ARBA" id="ARBA00046271"/>
    </source>
</evidence>
<dbReference type="Proteomes" id="UP000290189">
    <property type="component" value="Unassembled WGS sequence"/>
</dbReference>
<comment type="subcellular location">
    <subcellularLocation>
        <location evidence="4">Peroxisome membrane</location>
    </subcellularLocation>
</comment>
<reference evidence="8 10" key="2">
    <citation type="submission" date="2018-03" db="EMBL/GenBank/DDBJ databases">
        <authorList>
            <person name="Fogelqvist J."/>
        </authorList>
    </citation>
    <scope>NUCLEOTIDE SEQUENCE [LARGE SCALE GENOMIC DNA]</scope>
</reference>
<accession>A0A0G4J7F5</accession>
<dbReference type="AlphaFoldDB" id="A0A0G4J7F5"/>
<evidence type="ECO:0000313" key="10">
    <source>
        <dbReference type="Proteomes" id="UP000290189"/>
    </source>
</evidence>
<gene>
    <name evidence="7" type="ORF">PBRA_003217</name>
    <name evidence="8" type="ORF">PLBR_LOCUS2903</name>
</gene>
<feature type="chain" id="PRO_5036293220" description="Peroxisomal biogenesis factor 11" evidence="6">
    <location>
        <begin position="22"/>
        <end position="231"/>
    </location>
</feature>
<evidence type="ECO:0000256" key="5">
    <source>
        <dbReference type="SAM" id="Phobius"/>
    </source>
</evidence>
<keyword evidence="5" id="KW-1133">Transmembrane helix</keyword>
<dbReference type="GO" id="GO:0005778">
    <property type="term" value="C:peroxisomal membrane"/>
    <property type="evidence" value="ECO:0007669"/>
    <property type="project" value="UniProtKB-SubCell"/>
</dbReference>
<dbReference type="PANTHER" id="PTHR12652:SF50">
    <property type="entry name" value="PEROXIN 11"/>
    <property type="match status" value="1"/>
</dbReference>
<dbReference type="InterPro" id="IPR008733">
    <property type="entry name" value="PEX11"/>
</dbReference>
<geneLocation type="mitochondrion" evidence="8"/>
<name>A0A0G4J7F5_PLABS</name>
<keyword evidence="9" id="KW-1185">Reference proteome</keyword>
<keyword evidence="6" id="KW-0732">Signal</keyword>
<dbReference type="Pfam" id="PF05648">
    <property type="entry name" value="PEX11"/>
    <property type="match status" value="1"/>
</dbReference>
<evidence type="ECO:0000256" key="6">
    <source>
        <dbReference type="SAM" id="SignalP"/>
    </source>
</evidence>
<organism evidence="7 9">
    <name type="scientific">Plasmodiophora brassicae</name>
    <name type="common">Clubroot disease agent</name>
    <dbReference type="NCBI Taxonomy" id="37360"/>
    <lineage>
        <taxon>Eukaryota</taxon>
        <taxon>Sar</taxon>
        <taxon>Rhizaria</taxon>
        <taxon>Endomyxa</taxon>
        <taxon>Phytomyxea</taxon>
        <taxon>Plasmodiophorida</taxon>
        <taxon>Plasmodiophoridae</taxon>
        <taxon>Plasmodiophora</taxon>
    </lineage>
</organism>
<evidence type="ECO:0000313" key="8">
    <source>
        <dbReference type="EMBL" id="SPQ95688.1"/>
    </source>
</evidence>
<dbReference type="Proteomes" id="UP000039324">
    <property type="component" value="Unassembled WGS sequence"/>
</dbReference>
<keyword evidence="8" id="KW-0496">Mitochondrion</keyword>
<dbReference type="EMBL" id="OVEO01000004">
    <property type="protein sequence ID" value="SPQ95688.1"/>
    <property type="molecule type" value="Genomic_DNA"/>
</dbReference>
<sequence>MGRSLPVQVLLFLQWLKQTEGRDKLYRLVAYGSKVPIHLLKEGGGDKDLVERLSRGASAVGLTRKLMRVFRSVEFLNDLVKATEIKDNFERNASFLKAFALMWWMIADHAQWMAKAGYLRLTKDQQSSVDRMHSKAWFVGLLAGVAISLYKLVPIMDQLRVARSGPADAKAVDELESKQRKTVQGLVKNAVDLIIPTARLKWIDVSDLAVGLAGTFTSVIGIIDTYPVALK</sequence>
<feature type="signal peptide" evidence="6">
    <location>
        <begin position="1"/>
        <end position="21"/>
    </location>
</feature>
<dbReference type="GO" id="GO:0016559">
    <property type="term" value="P:peroxisome fission"/>
    <property type="evidence" value="ECO:0007669"/>
    <property type="project" value="InterPro"/>
</dbReference>
<dbReference type="PANTHER" id="PTHR12652">
    <property type="entry name" value="PEROXISOMAL BIOGENESIS FACTOR 11"/>
    <property type="match status" value="1"/>
</dbReference>
<feature type="transmembrane region" description="Helical" evidence="5">
    <location>
        <begin position="134"/>
        <end position="153"/>
    </location>
</feature>
<dbReference type="OMA" id="IYRITQY"/>
<dbReference type="STRING" id="37360.A0A0G4J7F5"/>
<reference evidence="7 9" key="1">
    <citation type="submission" date="2015-02" db="EMBL/GenBank/DDBJ databases">
        <authorList>
            <person name="Chooi Y.-H."/>
        </authorList>
    </citation>
    <scope>NUCLEOTIDE SEQUENCE [LARGE SCALE GENOMIC DNA]</scope>
    <source>
        <strain evidence="7">E3</strain>
    </source>
</reference>
<proteinExistence type="predicted"/>
<keyword evidence="3" id="KW-0576">Peroxisome</keyword>